<protein>
    <recommendedName>
        <fullName evidence="3">Transposase</fullName>
    </recommendedName>
</protein>
<comment type="caution">
    <text evidence="1">The sequence shown here is derived from an EMBL/GenBank/DDBJ whole genome shotgun (WGS) entry which is preliminary data.</text>
</comment>
<accession>A0AAW1I8F6</accession>
<organism evidence="1 2">
    <name type="scientific">Popillia japonica</name>
    <name type="common">Japanese beetle</name>
    <dbReference type="NCBI Taxonomy" id="7064"/>
    <lineage>
        <taxon>Eukaryota</taxon>
        <taxon>Metazoa</taxon>
        <taxon>Ecdysozoa</taxon>
        <taxon>Arthropoda</taxon>
        <taxon>Hexapoda</taxon>
        <taxon>Insecta</taxon>
        <taxon>Pterygota</taxon>
        <taxon>Neoptera</taxon>
        <taxon>Endopterygota</taxon>
        <taxon>Coleoptera</taxon>
        <taxon>Polyphaga</taxon>
        <taxon>Scarabaeiformia</taxon>
        <taxon>Scarabaeidae</taxon>
        <taxon>Rutelinae</taxon>
        <taxon>Popillia</taxon>
    </lineage>
</organism>
<evidence type="ECO:0008006" key="3">
    <source>
        <dbReference type="Google" id="ProtNLM"/>
    </source>
</evidence>
<reference evidence="1 2" key="1">
    <citation type="journal article" date="2024" name="BMC Genomics">
        <title>De novo assembly and annotation of Popillia japonica's genome with initial clues to its potential as an invasive pest.</title>
        <authorList>
            <person name="Cucini C."/>
            <person name="Boschi S."/>
            <person name="Funari R."/>
            <person name="Cardaioli E."/>
            <person name="Iannotti N."/>
            <person name="Marturano G."/>
            <person name="Paoli F."/>
            <person name="Bruttini M."/>
            <person name="Carapelli A."/>
            <person name="Frati F."/>
            <person name="Nardi F."/>
        </authorList>
    </citation>
    <scope>NUCLEOTIDE SEQUENCE [LARGE SCALE GENOMIC DNA]</scope>
    <source>
        <strain evidence="1">DMR45628</strain>
    </source>
</reference>
<dbReference type="Proteomes" id="UP001458880">
    <property type="component" value="Unassembled WGS sequence"/>
</dbReference>
<gene>
    <name evidence="1" type="ORF">QE152_g38267</name>
</gene>
<sequence>MAYGFLARHPNISLRKPETRSFAKAAGFNKTAVASFFQNLALVYTKYNLKPDRIWNVDETSVTTVQKLSKILARRGRRHYSTDEDVIDLYRSECIQHVDSLTDEYSTDEDVIDLYRSECIQHVDSLTDDLQQPSNELVANSLRQKKETYELFFPLVKEKLQNWQPFVIKLDFTLRNTLPEGEISGCVKEKLQNWQPFVIKLDFTLRNTLPEGEISGYVRSYRGADADSDHILVITEMKQERPPRIKQRRQLRRRYDTGKLKDITLKHFQKEMAKQLEARPHTAQVETEWTQIEVVMNKVAGKVLGYSEKKVSNRWFDEHCKKALDHRKSTRLKTMEDGNEENKRKYQQARRMAKKICKRAKISHHSSTSRKCL</sequence>
<keyword evidence="2" id="KW-1185">Reference proteome</keyword>
<evidence type="ECO:0000313" key="2">
    <source>
        <dbReference type="Proteomes" id="UP001458880"/>
    </source>
</evidence>
<proteinExistence type="predicted"/>
<dbReference type="EMBL" id="JASPKY010000801">
    <property type="protein sequence ID" value="KAK9685149.1"/>
    <property type="molecule type" value="Genomic_DNA"/>
</dbReference>
<name>A0AAW1I8F6_POPJA</name>
<evidence type="ECO:0000313" key="1">
    <source>
        <dbReference type="EMBL" id="KAK9685149.1"/>
    </source>
</evidence>
<dbReference type="AlphaFoldDB" id="A0AAW1I8F6"/>